<dbReference type="EMBL" id="JBHULY010000016">
    <property type="protein sequence ID" value="MFD2726267.1"/>
    <property type="molecule type" value="Genomic_DNA"/>
</dbReference>
<proteinExistence type="predicted"/>
<sequence length="80" mass="9485">MTLEEFNTLTHDKRLFAVVDKGFFLDNYLTQQTRINLYSLDRFYVELVYGIDADKIIKVRSFKSGIDLDKYIDNVKLDKI</sequence>
<evidence type="ECO:0000313" key="2">
    <source>
        <dbReference type="Proteomes" id="UP001597476"/>
    </source>
</evidence>
<dbReference type="Proteomes" id="UP001597476">
    <property type="component" value="Unassembled WGS sequence"/>
</dbReference>
<name>A0ABW5TAI6_9FLAO</name>
<keyword evidence="2" id="KW-1185">Reference proteome</keyword>
<evidence type="ECO:0000313" key="1">
    <source>
        <dbReference type="EMBL" id="MFD2726267.1"/>
    </source>
</evidence>
<gene>
    <name evidence="1" type="ORF">ACFSR8_08575</name>
</gene>
<organism evidence="1 2">
    <name type="scientific">Hyunsoonleella rubra</name>
    <dbReference type="NCBI Taxonomy" id="1737062"/>
    <lineage>
        <taxon>Bacteria</taxon>
        <taxon>Pseudomonadati</taxon>
        <taxon>Bacteroidota</taxon>
        <taxon>Flavobacteriia</taxon>
        <taxon>Flavobacteriales</taxon>
        <taxon>Flavobacteriaceae</taxon>
    </lineage>
</organism>
<dbReference type="RefSeq" id="WP_380291037.1">
    <property type="nucleotide sequence ID" value="NZ_JBHULY010000016.1"/>
</dbReference>
<comment type="caution">
    <text evidence="1">The sequence shown here is derived from an EMBL/GenBank/DDBJ whole genome shotgun (WGS) entry which is preliminary data.</text>
</comment>
<reference evidence="2" key="1">
    <citation type="journal article" date="2019" name="Int. J. Syst. Evol. Microbiol.">
        <title>The Global Catalogue of Microorganisms (GCM) 10K type strain sequencing project: providing services to taxonomists for standard genome sequencing and annotation.</title>
        <authorList>
            <consortium name="The Broad Institute Genomics Platform"/>
            <consortium name="The Broad Institute Genome Sequencing Center for Infectious Disease"/>
            <person name="Wu L."/>
            <person name="Ma J."/>
        </authorList>
    </citation>
    <scope>NUCLEOTIDE SEQUENCE [LARGE SCALE GENOMIC DNA]</scope>
    <source>
        <strain evidence="2">KCTC 42398</strain>
    </source>
</reference>
<accession>A0ABW5TAI6</accession>
<protein>
    <submittedName>
        <fullName evidence="1">Uncharacterized protein</fullName>
    </submittedName>
</protein>